<dbReference type="EMBL" id="BAABIG010000001">
    <property type="protein sequence ID" value="GAA4782091.1"/>
    <property type="molecule type" value="Genomic_DNA"/>
</dbReference>
<name>A0ABP9AJK1_9ACTN</name>
<dbReference type="Proteomes" id="UP001501265">
    <property type="component" value="Unassembled WGS sequence"/>
</dbReference>
<evidence type="ECO:0000313" key="1">
    <source>
        <dbReference type="EMBL" id="GAA4782091.1"/>
    </source>
</evidence>
<dbReference type="RefSeq" id="WP_345616666.1">
    <property type="nucleotide sequence ID" value="NZ_BAABIG010000001.1"/>
</dbReference>
<protein>
    <submittedName>
        <fullName evidence="1">Uncharacterized protein</fullName>
    </submittedName>
</protein>
<keyword evidence="2" id="KW-1185">Reference proteome</keyword>
<gene>
    <name evidence="1" type="ORF">GCM10023220_00740</name>
</gene>
<sequence>MTEAQITLAYSHTTGIVAIATGEKYRWAETALEESHFHPQEPGVYHLPFTADTEDTRAAIANLVRCATRHQTSVTTASQPFIGDTAQDIARLLPGQWEATVEIYPSPLSQEYLVSYLWDGGELGQAAQTERIPFIASLTDPTSDITLVLVERPGQRGYLLGAVAPEWVKEGCRDPLAPRSIVLPPHSSRAAKAITNQFLPVYHRAAHSHRSALVSTALNEIRTRHGAWTAMIGTDRHVDAATPLEVDALGVATEEFLDHTWRSFRVVLEHAPVLLARCRPGDSPWPEDAEVLSDLSVAASAAETLRTELDAGAWLTLPRHECNTRMWPAVETWLADSDAFVRQVLLAAPRPGAAVVSSAKLPARPPVRSGPRR</sequence>
<evidence type="ECO:0000313" key="2">
    <source>
        <dbReference type="Proteomes" id="UP001501265"/>
    </source>
</evidence>
<proteinExistence type="predicted"/>
<reference evidence="2" key="1">
    <citation type="journal article" date="2019" name="Int. J. Syst. Evol. Microbiol.">
        <title>The Global Catalogue of Microorganisms (GCM) 10K type strain sequencing project: providing services to taxonomists for standard genome sequencing and annotation.</title>
        <authorList>
            <consortium name="The Broad Institute Genomics Platform"/>
            <consortium name="The Broad Institute Genome Sequencing Center for Infectious Disease"/>
            <person name="Wu L."/>
            <person name="Ma J."/>
        </authorList>
    </citation>
    <scope>NUCLEOTIDE SEQUENCE [LARGE SCALE GENOMIC DNA]</scope>
    <source>
        <strain evidence="2">JCM 18081</strain>
    </source>
</reference>
<comment type="caution">
    <text evidence="1">The sequence shown here is derived from an EMBL/GenBank/DDBJ whole genome shotgun (WGS) entry which is preliminary data.</text>
</comment>
<organism evidence="1 2">
    <name type="scientific">Streptomyces ziwulingensis</name>
    <dbReference type="NCBI Taxonomy" id="1045501"/>
    <lineage>
        <taxon>Bacteria</taxon>
        <taxon>Bacillati</taxon>
        <taxon>Actinomycetota</taxon>
        <taxon>Actinomycetes</taxon>
        <taxon>Kitasatosporales</taxon>
        <taxon>Streptomycetaceae</taxon>
        <taxon>Streptomyces</taxon>
    </lineage>
</organism>
<accession>A0ABP9AJK1</accession>